<dbReference type="EMBL" id="WQLV01000002">
    <property type="protein sequence ID" value="MVO15475.1"/>
    <property type="molecule type" value="Genomic_DNA"/>
</dbReference>
<organism evidence="2 3">
    <name type="scientific">Parasedimentitalea huanghaiensis</name>
    <dbReference type="NCBI Taxonomy" id="2682100"/>
    <lineage>
        <taxon>Bacteria</taxon>
        <taxon>Pseudomonadati</taxon>
        <taxon>Pseudomonadota</taxon>
        <taxon>Alphaproteobacteria</taxon>
        <taxon>Rhodobacterales</taxon>
        <taxon>Paracoccaceae</taxon>
        <taxon>Parasedimentitalea</taxon>
    </lineage>
</organism>
<feature type="signal peptide" evidence="1">
    <location>
        <begin position="1"/>
        <end position="22"/>
    </location>
</feature>
<sequence>MNVLHLPAVVCALTLVTTTIQAETYGAPNCPMSSDKFHCQRAFACISAETTRWFVGTVIGIKDSTISGNLNDGTICTGKILGDDDFTRIATLSCADGLETKIVVMDPVIGSVGFPNGMGNTVDGGIVHWASGYAAQDHIDVQTGQLLMDGPCSY</sequence>
<evidence type="ECO:0000256" key="1">
    <source>
        <dbReference type="SAM" id="SignalP"/>
    </source>
</evidence>
<keyword evidence="3" id="KW-1185">Reference proteome</keyword>
<comment type="caution">
    <text evidence="2">The sequence shown here is derived from an EMBL/GenBank/DDBJ whole genome shotgun (WGS) entry which is preliminary data.</text>
</comment>
<dbReference type="Proteomes" id="UP000478892">
    <property type="component" value="Unassembled WGS sequence"/>
</dbReference>
<proteinExistence type="predicted"/>
<accession>A0A6L6WFT6</accession>
<keyword evidence="1" id="KW-0732">Signal</keyword>
<reference evidence="2 3" key="1">
    <citation type="submission" date="2019-12" db="EMBL/GenBank/DDBJ databases">
        <authorList>
            <person name="Zhang Y.-J."/>
        </authorList>
    </citation>
    <scope>NUCLEOTIDE SEQUENCE [LARGE SCALE GENOMIC DNA]</scope>
    <source>
        <strain evidence="2 3">CY05</strain>
    </source>
</reference>
<dbReference type="AlphaFoldDB" id="A0A6L6WFT6"/>
<evidence type="ECO:0000313" key="3">
    <source>
        <dbReference type="Proteomes" id="UP000478892"/>
    </source>
</evidence>
<protein>
    <submittedName>
        <fullName evidence="2">Uncharacterized protein</fullName>
    </submittedName>
</protein>
<evidence type="ECO:0000313" key="2">
    <source>
        <dbReference type="EMBL" id="MVO15475.1"/>
    </source>
</evidence>
<dbReference type="RefSeq" id="WP_157021736.1">
    <property type="nucleotide sequence ID" value="NZ_WQLV01000002.1"/>
</dbReference>
<name>A0A6L6WFT6_9RHOB</name>
<gene>
    <name evidence="2" type="ORF">GO984_06585</name>
</gene>
<feature type="chain" id="PRO_5027058974" evidence="1">
    <location>
        <begin position="23"/>
        <end position="154"/>
    </location>
</feature>